<comment type="catalytic activity">
    <reaction evidence="1">
        <text>ATP + protein L-histidine = ADP + protein N-phospho-L-histidine.</text>
        <dbReference type="EC" id="2.7.13.3"/>
    </reaction>
</comment>
<keyword evidence="8" id="KW-1133">Transmembrane helix</keyword>
<evidence type="ECO:0000256" key="4">
    <source>
        <dbReference type="ARBA" id="ARBA00023015"/>
    </source>
</evidence>
<dbReference type="GO" id="GO:0000155">
    <property type="term" value="F:phosphorelay sensor kinase activity"/>
    <property type="evidence" value="ECO:0007669"/>
    <property type="project" value="InterPro"/>
</dbReference>
<evidence type="ECO:0000256" key="5">
    <source>
        <dbReference type="ARBA" id="ARBA00023125"/>
    </source>
</evidence>
<dbReference type="PROSITE" id="PS50109">
    <property type="entry name" value="HIS_KIN"/>
    <property type="match status" value="1"/>
</dbReference>
<dbReference type="InterPro" id="IPR036890">
    <property type="entry name" value="HATPase_C_sf"/>
</dbReference>
<sequence length="1336" mass="153092">MKQHYGQLVLIGWLVWGWIFYPFSGLLAQPKTLPTPELITDRQGLPQAFVPSIVQDRQGFIWMATRDGLARYDGSQFKVFQPDPNGRPSLSTAEVAQIQVDSHGKLWVSNELNDLDIFDPVTEQFTNLSKQPNFKPLKSKDILVSRYYVDRHDQLWKTSMDKGLVCLDLRTRQVRRFQHDPRQPQSLSDNYVIGLREDPTGNLWVVTVKGLDRIDWKTRSVRSYLQRPVLESTVNGFWICKSGDVMLTSDHWLWIINPKSGQVRKYPLPPVSRPGGYRHFAEDSHGMIYFTHHAAIYSFSDQHGVRLLDAGSAQNQYTYQCAFVDQSDVLWLGTSGKGVRKYDLRNQPFQTALYQTDFVTDLLTWLQVPRQPAPASKVVLSSYNFRYTFDQRGRMWYNMGSSNFYRVDFQKNKLDPVPFPTPFESDVIGYKTCPLATDPTGRVWAVFDTTAFWYDEQQTQWRAFPYPIPHPPLNTHQMLVVDDQALWLATSSGGLLRIDRTNGRIKPYTHTRNNPASLSTNALLAMAPDPQNPDLLWIGTFGSGICLFNKKTGLTKRLSVIDGLPNNVIYSVIPDQQGTVWAGTNKGLCRIDRQTLHIQTYTTEDGILAEEFNRFHFLHLPAPVRRGAEFRRTGTTEERILMGGLEGITAFYPSQIRPDSFQPTTEITKLYVNNKPVAPGPDSPLGDLPIQAIHELSLPYNQNFLTIEFAVLQFNKHDKNRYRYQLVGLDRNWVENRRPEAVFTDLRPGTYTLRLNASNLTGLWSSRIRTLKIVIDPPWWATWWAYAFYTLIVVGMAYGLFQNYVNRLKMQQSMALREHEAAKLREVDAMKTRFFANVTHEFRTPLTLILSPAEQLLQQPLEPGIVRRVSIMEAQARHLLRLINQLMDFSKLEANLMTVNESLGDLGQCLDQWLAPFREQASGLGIGFFFENRLVSHYWFDSDKLEQIIYNLVSNALKFTPKGGSVWVRVQPLEGQQEGIELEVHDTGIGISPVSVPLIFNRYYQVETVTEHLPNRPSGTGIGLSLVKELVECQQGQIMVESREGLGTLFRVWLPVRVAQVAEKGPTSIALSTISPTEEVGNERVRILLVEDNTDLVQFIIESFPRYEVKQARNGQEGLALALEQMPDIIISDVMMPVMDGYTFCNRLKSDLRTSHIPVMLLTAKVSYQDRIEGLTRGADDYLTKPFHVLELQLRIRNLLENQRRTRERLQAELMQPGASRSEQIPADTDPFLQSITLLMEVNLDNSEFRVEDMMKHTNLSRMSLYRKMRAVTGMTPSDFIRVYRLKRSIQLLVAGRPISETANLVGFESPAHFTKMFRQHYQLTPRQYLAQTKSL</sequence>
<keyword evidence="4" id="KW-0805">Transcription regulation</keyword>
<dbReference type="EC" id="2.7.13.3" evidence="2"/>
<dbReference type="PANTHER" id="PTHR43547">
    <property type="entry name" value="TWO-COMPONENT HISTIDINE KINASE"/>
    <property type="match status" value="1"/>
</dbReference>
<dbReference type="SUPFAM" id="SSF47384">
    <property type="entry name" value="Homodimeric domain of signal transducing histidine kinase"/>
    <property type="match status" value="1"/>
</dbReference>
<dbReference type="SMART" id="SM00387">
    <property type="entry name" value="HATPase_c"/>
    <property type="match status" value="1"/>
</dbReference>
<dbReference type="Gene3D" id="2.60.40.10">
    <property type="entry name" value="Immunoglobulins"/>
    <property type="match status" value="1"/>
</dbReference>
<evidence type="ECO:0000259" key="10">
    <source>
        <dbReference type="PROSITE" id="PS50109"/>
    </source>
</evidence>
<dbReference type="SMART" id="SM00342">
    <property type="entry name" value="HTH_ARAC"/>
    <property type="match status" value="1"/>
</dbReference>
<dbReference type="InterPro" id="IPR015943">
    <property type="entry name" value="WD40/YVTN_repeat-like_dom_sf"/>
</dbReference>
<dbReference type="GO" id="GO:0003700">
    <property type="term" value="F:DNA-binding transcription factor activity"/>
    <property type="evidence" value="ECO:0007669"/>
    <property type="project" value="InterPro"/>
</dbReference>
<dbReference type="PROSITE" id="PS50110">
    <property type="entry name" value="RESPONSE_REGULATORY"/>
    <property type="match status" value="1"/>
</dbReference>
<dbReference type="InterPro" id="IPR009057">
    <property type="entry name" value="Homeodomain-like_sf"/>
</dbReference>
<keyword evidence="5" id="KW-0238">DNA-binding</keyword>
<feature type="domain" description="HTH araC/xylS-type" evidence="9">
    <location>
        <begin position="1234"/>
        <end position="1332"/>
    </location>
</feature>
<keyword evidence="8" id="KW-0812">Transmembrane</keyword>
<evidence type="ECO:0000256" key="1">
    <source>
        <dbReference type="ARBA" id="ARBA00000085"/>
    </source>
</evidence>
<organism evidence="12 13">
    <name type="scientific">Larkinella rosea</name>
    <dbReference type="NCBI Taxonomy" id="2025312"/>
    <lineage>
        <taxon>Bacteria</taxon>
        <taxon>Pseudomonadati</taxon>
        <taxon>Bacteroidota</taxon>
        <taxon>Cytophagia</taxon>
        <taxon>Cytophagales</taxon>
        <taxon>Spirosomataceae</taxon>
        <taxon>Larkinella</taxon>
    </lineage>
</organism>
<dbReference type="Pfam" id="PF00072">
    <property type="entry name" value="Response_reg"/>
    <property type="match status" value="1"/>
</dbReference>
<feature type="domain" description="Histidine kinase" evidence="10">
    <location>
        <begin position="837"/>
        <end position="1058"/>
    </location>
</feature>
<comment type="caution">
    <text evidence="12">The sequence shown here is derived from an EMBL/GenBank/DDBJ whole genome shotgun (WGS) entry which is preliminary data.</text>
</comment>
<keyword evidence="8" id="KW-0472">Membrane</keyword>
<evidence type="ECO:0000256" key="2">
    <source>
        <dbReference type="ARBA" id="ARBA00012438"/>
    </source>
</evidence>
<dbReference type="SMART" id="SM00448">
    <property type="entry name" value="REC"/>
    <property type="match status" value="1"/>
</dbReference>
<dbReference type="Gene3D" id="2.130.10.10">
    <property type="entry name" value="YVTN repeat-like/Quinoprotein amine dehydrogenase"/>
    <property type="match status" value="2"/>
</dbReference>
<dbReference type="Pfam" id="PF07495">
    <property type="entry name" value="Y_Y_Y"/>
    <property type="match status" value="1"/>
</dbReference>
<dbReference type="SUPFAM" id="SSF55874">
    <property type="entry name" value="ATPase domain of HSP90 chaperone/DNA topoisomerase II/histidine kinase"/>
    <property type="match status" value="1"/>
</dbReference>
<dbReference type="PROSITE" id="PS00041">
    <property type="entry name" value="HTH_ARAC_FAMILY_1"/>
    <property type="match status" value="1"/>
</dbReference>
<accession>A0A3P1BFW9</accession>
<dbReference type="InterPro" id="IPR018060">
    <property type="entry name" value="HTH_AraC"/>
</dbReference>
<proteinExistence type="predicted"/>
<dbReference type="SUPFAM" id="SSF63829">
    <property type="entry name" value="Calcium-dependent phosphotriesterase"/>
    <property type="match status" value="2"/>
</dbReference>
<keyword evidence="6" id="KW-0804">Transcription</keyword>
<dbReference type="InterPro" id="IPR011110">
    <property type="entry name" value="Reg_prop"/>
</dbReference>
<dbReference type="Pfam" id="PF00512">
    <property type="entry name" value="HisKA"/>
    <property type="match status" value="1"/>
</dbReference>
<dbReference type="Gene3D" id="1.10.10.60">
    <property type="entry name" value="Homeodomain-like"/>
    <property type="match status" value="1"/>
</dbReference>
<reference evidence="12 13" key="1">
    <citation type="submission" date="2018-11" db="EMBL/GenBank/DDBJ databases">
        <authorList>
            <person name="Zhou Z."/>
            <person name="Wang G."/>
        </authorList>
    </citation>
    <scope>NUCLEOTIDE SEQUENCE [LARGE SCALE GENOMIC DNA]</scope>
    <source>
        <strain evidence="12 13">KCTC52004</strain>
    </source>
</reference>
<name>A0A3P1BFW9_9BACT</name>
<dbReference type="Pfam" id="PF07494">
    <property type="entry name" value="Reg_prop"/>
    <property type="match status" value="2"/>
</dbReference>
<feature type="transmembrane region" description="Helical" evidence="8">
    <location>
        <begin position="779"/>
        <end position="801"/>
    </location>
</feature>
<dbReference type="Proteomes" id="UP000271925">
    <property type="component" value="Unassembled WGS sequence"/>
</dbReference>
<evidence type="ECO:0000313" key="12">
    <source>
        <dbReference type="EMBL" id="RRA99987.1"/>
    </source>
</evidence>
<dbReference type="InterPro" id="IPR011006">
    <property type="entry name" value="CheY-like_superfamily"/>
</dbReference>
<dbReference type="InterPro" id="IPR003594">
    <property type="entry name" value="HATPase_dom"/>
</dbReference>
<keyword evidence="3 7" id="KW-0597">Phosphoprotein</keyword>
<keyword evidence="13" id="KW-1185">Reference proteome</keyword>
<dbReference type="Pfam" id="PF12833">
    <property type="entry name" value="HTH_18"/>
    <property type="match status" value="1"/>
</dbReference>
<dbReference type="SUPFAM" id="SSF52172">
    <property type="entry name" value="CheY-like"/>
    <property type="match status" value="1"/>
</dbReference>
<dbReference type="InterPro" id="IPR011123">
    <property type="entry name" value="Y_Y_Y"/>
</dbReference>
<evidence type="ECO:0000256" key="6">
    <source>
        <dbReference type="ARBA" id="ARBA00023163"/>
    </source>
</evidence>
<evidence type="ECO:0000259" key="9">
    <source>
        <dbReference type="PROSITE" id="PS01124"/>
    </source>
</evidence>
<feature type="modified residue" description="4-aspartylphosphate" evidence="7">
    <location>
        <position position="1133"/>
    </location>
</feature>
<gene>
    <name evidence="12" type="ORF">EHT25_25525</name>
</gene>
<dbReference type="InterPro" id="IPR018062">
    <property type="entry name" value="HTH_AraC-typ_CS"/>
</dbReference>
<dbReference type="SMART" id="SM00388">
    <property type="entry name" value="HisKA"/>
    <property type="match status" value="1"/>
</dbReference>
<dbReference type="InterPro" id="IPR013783">
    <property type="entry name" value="Ig-like_fold"/>
</dbReference>
<dbReference type="InterPro" id="IPR036097">
    <property type="entry name" value="HisK_dim/P_sf"/>
</dbReference>
<dbReference type="InterPro" id="IPR004358">
    <property type="entry name" value="Sig_transdc_His_kin-like_C"/>
</dbReference>
<protein>
    <recommendedName>
        <fullName evidence="2">histidine kinase</fullName>
        <ecNumber evidence="2">2.7.13.3</ecNumber>
    </recommendedName>
</protein>
<dbReference type="Gene3D" id="1.10.287.130">
    <property type="match status" value="1"/>
</dbReference>
<dbReference type="PANTHER" id="PTHR43547:SF2">
    <property type="entry name" value="HYBRID SIGNAL TRANSDUCTION HISTIDINE KINASE C"/>
    <property type="match status" value="1"/>
</dbReference>
<dbReference type="InterPro" id="IPR003661">
    <property type="entry name" value="HisK_dim/P_dom"/>
</dbReference>
<dbReference type="EMBL" id="RQJO01000011">
    <property type="protein sequence ID" value="RRA99987.1"/>
    <property type="molecule type" value="Genomic_DNA"/>
</dbReference>
<evidence type="ECO:0000256" key="8">
    <source>
        <dbReference type="SAM" id="Phobius"/>
    </source>
</evidence>
<dbReference type="GO" id="GO:0043565">
    <property type="term" value="F:sequence-specific DNA binding"/>
    <property type="evidence" value="ECO:0007669"/>
    <property type="project" value="InterPro"/>
</dbReference>
<dbReference type="CDD" id="cd00082">
    <property type="entry name" value="HisKA"/>
    <property type="match status" value="1"/>
</dbReference>
<evidence type="ECO:0000259" key="11">
    <source>
        <dbReference type="PROSITE" id="PS50110"/>
    </source>
</evidence>
<evidence type="ECO:0000256" key="3">
    <source>
        <dbReference type="ARBA" id="ARBA00022553"/>
    </source>
</evidence>
<dbReference type="Pfam" id="PF02518">
    <property type="entry name" value="HATPase_c"/>
    <property type="match status" value="1"/>
</dbReference>
<dbReference type="PROSITE" id="PS01124">
    <property type="entry name" value="HTH_ARAC_FAMILY_2"/>
    <property type="match status" value="1"/>
</dbReference>
<dbReference type="InterPro" id="IPR005467">
    <property type="entry name" value="His_kinase_dom"/>
</dbReference>
<dbReference type="FunFam" id="2.60.40.10:FF:000791">
    <property type="entry name" value="Two-component system sensor histidine kinase/response regulator"/>
    <property type="match status" value="1"/>
</dbReference>
<dbReference type="CDD" id="cd17574">
    <property type="entry name" value="REC_OmpR"/>
    <property type="match status" value="1"/>
</dbReference>
<feature type="domain" description="Response regulatory" evidence="11">
    <location>
        <begin position="1086"/>
        <end position="1200"/>
    </location>
</feature>
<dbReference type="Gene3D" id="3.30.565.10">
    <property type="entry name" value="Histidine kinase-like ATPase, C-terminal domain"/>
    <property type="match status" value="1"/>
</dbReference>
<evidence type="ECO:0000313" key="13">
    <source>
        <dbReference type="Proteomes" id="UP000271925"/>
    </source>
</evidence>
<dbReference type="PRINTS" id="PR00344">
    <property type="entry name" value="BCTRLSENSOR"/>
</dbReference>
<evidence type="ECO:0000256" key="7">
    <source>
        <dbReference type="PROSITE-ProRule" id="PRU00169"/>
    </source>
</evidence>
<dbReference type="Gene3D" id="3.40.50.2300">
    <property type="match status" value="1"/>
</dbReference>
<dbReference type="OrthoDB" id="9797097at2"/>
<dbReference type="RefSeq" id="WP_124878020.1">
    <property type="nucleotide sequence ID" value="NZ_RQJO01000011.1"/>
</dbReference>
<dbReference type="SUPFAM" id="SSF46689">
    <property type="entry name" value="Homeodomain-like"/>
    <property type="match status" value="1"/>
</dbReference>
<dbReference type="InterPro" id="IPR001789">
    <property type="entry name" value="Sig_transdc_resp-reg_receiver"/>
</dbReference>